<keyword evidence="2" id="KW-1185">Reference proteome</keyword>
<comment type="caution">
    <text evidence="1">The sequence shown here is derived from an EMBL/GenBank/DDBJ whole genome shotgun (WGS) entry which is preliminary data.</text>
</comment>
<organism evidence="1 2">
    <name type="scientific">Streptomyces triticagri</name>
    <dbReference type="NCBI Taxonomy" id="2293568"/>
    <lineage>
        <taxon>Bacteria</taxon>
        <taxon>Bacillati</taxon>
        <taxon>Actinomycetota</taxon>
        <taxon>Actinomycetes</taxon>
        <taxon>Kitasatosporales</taxon>
        <taxon>Streptomycetaceae</taxon>
        <taxon>Streptomyces</taxon>
    </lineage>
</organism>
<accession>A0A372M485</accession>
<proteinExistence type="predicted"/>
<protein>
    <recommendedName>
        <fullName evidence="3">Proline-rich protein</fullName>
    </recommendedName>
</protein>
<evidence type="ECO:0000313" key="1">
    <source>
        <dbReference type="EMBL" id="RFU85744.1"/>
    </source>
</evidence>
<dbReference type="OrthoDB" id="3855340at2"/>
<evidence type="ECO:0008006" key="3">
    <source>
        <dbReference type="Google" id="ProtNLM"/>
    </source>
</evidence>
<gene>
    <name evidence="1" type="ORF">DY218_15830</name>
</gene>
<dbReference type="NCBIfam" id="NF040464">
    <property type="entry name" value="SCO3374_fam"/>
    <property type="match status" value="1"/>
</dbReference>
<evidence type="ECO:0000313" key="2">
    <source>
        <dbReference type="Proteomes" id="UP000263094"/>
    </source>
</evidence>
<dbReference type="InterPro" id="IPR047919">
    <property type="entry name" value="SCO3374-like"/>
</dbReference>
<dbReference type="AlphaFoldDB" id="A0A372M485"/>
<dbReference type="Proteomes" id="UP000263094">
    <property type="component" value="Unassembled WGS sequence"/>
</dbReference>
<name>A0A372M485_9ACTN</name>
<sequence>MARWYAQALGWATTGSGSSVPQQGGGGDPAVVARTGWPQLLTGLHFDVLELPVEAGCAVLRRLPDGAPTGPVSAGGGTMRLFVAAGGADELPGLLDWLDWGRLPADLTAVGAGGHIPAPLPPGWSGPRGCAVWLRPPEPGSEVGPTLPAMAGLGSRRAVPGDGHTEGPDLVRLVDLAATECHRLRLHRGSGQPLAFSYASRMEAGTRPRSLTS</sequence>
<reference evidence="1 2" key="1">
    <citation type="submission" date="2018-08" db="EMBL/GenBank/DDBJ databases">
        <title>Isolation, diversity and antifungal activity of Actinobacteria from wheat.</title>
        <authorList>
            <person name="Han C."/>
        </authorList>
    </citation>
    <scope>NUCLEOTIDE SEQUENCE [LARGE SCALE GENOMIC DNA]</scope>
    <source>
        <strain evidence="1 2">NEAU-YY421</strain>
    </source>
</reference>
<dbReference type="EMBL" id="QUAK01000085">
    <property type="protein sequence ID" value="RFU85744.1"/>
    <property type="molecule type" value="Genomic_DNA"/>
</dbReference>